<proteinExistence type="predicted"/>
<reference evidence="2 3" key="1">
    <citation type="journal article" date="2016" name="Mol. Biol. Evol.">
        <title>Comparative Genomics of Early-Diverging Mushroom-Forming Fungi Provides Insights into the Origins of Lignocellulose Decay Capabilities.</title>
        <authorList>
            <person name="Nagy L.G."/>
            <person name="Riley R."/>
            <person name="Tritt A."/>
            <person name="Adam C."/>
            <person name="Daum C."/>
            <person name="Floudas D."/>
            <person name="Sun H."/>
            <person name="Yadav J.S."/>
            <person name="Pangilinan J."/>
            <person name="Larsson K.H."/>
            <person name="Matsuura K."/>
            <person name="Barry K."/>
            <person name="Labutti K."/>
            <person name="Kuo R."/>
            <person name="Ohm R.A."/>
            <person name="Bhattacharya S.S."/>
            <person name="Shirouzu T."/>
            <person name="Yoshinaga Y."/>
            <person name="Martin F.M."/>
            <person name="Grigoriev I.V."/>
            <person name="Hibbett D.S."/>
        </authorList>
    </citation>
    <scope>NUCLEOTIDE SEQUENCE [LARGE SCALE GENOMIC DNA]</scope>
    <source>
        <strain evidence="2 3">HHB12029</strain>
    </source>
</reference>
<dbReference type="EMBL" id="KV425992">
    <property type="protein sequence ID" value="KZV93270.1"/>
    <property type="molecule type" value="Genomic_DNA"/>
</dbReference>
<evidence type="ECO:0000313" key="2">
    <source>
        <dbReference type="EMBL" id="KZV93270.1"/>
    </source>
</evidence>
<feature type="compositionally biased region" description="Low complexity" evidence="1">
    <location>
        <begin position="238"/>
        <end position="262"/>
    </location>
</feature>
<sequence length="436" mass="46373">MVALDDARFRRPYSHPTLHQLTTTMAPSALTATELEKVNALLKKTFGTCSHPADLAATLVRLVNSCQALHTTAVAAKKKRTRVEMETESAVIPVSSASAIPHASVLPAQSVAPSPDKLRTREWCDLLRGIMACSDSPSSLTLALVAIKDLIQAQCNIVAPVPPLSPRYRDRTPDGSSSPLIHPYYFGVLSSPSQRGASASPRVGFSPCHAAQRADELSSPTPPPRPVHCSRVSTAITPSPSTSSSSQHVSSSPMSDSPHASPVPALSAEDAAYAAWHDLVARALGVYARVCALSTPSRLRIRNVCHKLRVDLGTPELWTDVSRPRSNKHDVFDAVLQLSGSHNFTVNIDSAGCGDAELNFAALALHAARLRGLSVTSSMYKHVPEMGALLVAYTGRLETCRLAFPSTPAILRPGRFPGPAVTTLACLVNQLVGTVS</sequence>
<keyword evidence="3" id="KW-1185">Reference proteome</keyword>
<feature type="region of interest" description="Disordered" evidence="1">
    <location>
        <begin position="211"/>
        <end position="263"/>
    </location>
</feature>
<dbReference type="InParanoid" id="A0A165IDX1"/>
<protein>
    <submittedName>
        <fullName evidence="2">Uncharacterized protein</fullName>
    </submittedName>
</protein>
<evidence type="ECO:0000256" key="1">
    <source>
        <dbReference type="SAM" id="MobiDB-lite"/>
    </source>
</evidence>
<organism evidence="2 3">
    <name type="scientific">Exidia glandulosa HHB12029</name>
    <dbReference type="NCBI Taxonomy" id="1314781"/>
    <lineage>
        <taxon>Eukaryota</taxon>
        <taxon>Fungi</taxon>
        <taxon>Dikarya</taxon>
        <taxon>Basidiomycota</taxon>
        <taxon>Agaricomycotina</taxon>
        <taxon>Agaricomycetes</taxon>
        <taxon>Auriculariales</taxon>
        <taxon>Exidiaceae</taxon>
        <taxon>Exidia</taxon>
    </lineage>
</organism>
<accession>A0A165IDX1</accession>
<name>A0A165IDX1_EXIGL</name>
<evidence type="ECO:0000313" key="3">
    <source>
        <dbReference type="Proteomes" id="UP000077266"/>
    </source>
</evidence>
<dbReference type="AlphaFoldDB" id="A0A165IDX1"/>
<gene>
    <name evidence="2" type="ORF">EXIGLDRAFT_50932</name>
</gene>
<dbReference type="Proteomes" id="UP000077266">
    <property type="component" value="Unassembled WGS sequence"/>
</dbReference>